<organism evidence="1 2">
    <name type="scientific">Fusarium pseudocircinatum</name>
    <dbReference type="NCBI Taxonomy" id="56676"/>
    <lineage>
        <taxon>Eukaryota</taxon>
        <taxon>Fungi</taxon>
        <taxon>Dikarya</taxon>
        <taxon>Ascomycota</taxon>
        <taxon>Pezizomycotina</taxon>
        <taxon>Sordariomycetes</taxon>
        <taxon>Hypocreomycetidae</taxon>
        <taxon>Hypocreales</taxon>
        <taxon>Nectriaceae</taxon>
        <taxon>Fusarium</taxon>
        <taxon>Fusarium fujikuroi species complex</taxon>
    </lineage>
</organism>
<dbReference type="AlphaFoldDB" id="A0A8H5PJ39"/>
<dbReference type="Proteomes" id="UP000546213">
    <property type="component" value="Unassembled WGS sequence"/>
</dbReference>
<dbReference type="InterPro" id="IPR054208">
    <property type="entry name" value="DUF6914"/>
</dbReference>
<name>A0A8H5PJ39_9HYPO</name>
<reference evidence="1 2" key="1">
    <citation type="submission" date="2020-05" db="EMBL/GenBank/DDBJ databases">
        <title>Identification and distribution of gene clusters putatively required for synthesis of sphingolipid metabolism inhibitors in phylogenetically diverse species of the filamentous fungus Fusarium.</title>
        <authorList>
            <person name="Kim H.-S."/>
            <person name="Busman M."/>
            <person name="Brown D.W."/>
            <person name="Divon H."/>
            <person name="Uhlig S."/>
            <person name="Proctor R.H."/>
        </authorList>
    </citation>
    <scope>NUCLEOTIDE SEQUENCE [LARGE SCALE GENOMIC DNA]</scope>
    <source>
        <strain evidence="1 2">NRRL 36939</strain>
    </source>
</reference>
<protein>
    <submittedName>
        <fullName evidence="1">Uncharacterized protein</fullName>
    </submittedName>
</protein>
<proteinExistence type="predicted"/>
<gene>
    <name evidence="1" type="ORF">FPCIR_3673</name>
</gene>
<dbReference type="OrthoDB" id="2679825at2759"/>
<sequence length="187" mass="21798">MFGNSARKYRLYIALYARDGKCTKTKHEDRYHWAFMVGPKKETKNSWGKRFHVKRVLRSIGNPPSIESFWSFEEVDVSIGLESMILTRVLIGKVKDLDRLRLALQRTPFHPELKCWNWVDWIEEAHREVIHDAGALGTCVADWEAIRDTAMLYVESKKLAHRFDGGIAHSLTNVPTWDMLRRVETTP</sequence>
<dbReference type="Pfam" id="PF21858">
    <property type="entry name" value="DUF6914"/>
    <property type="match status" value="1"/>
</dbReference>
<accession>A0A8H5PJ39</accession>
<comment type="caution">
    <text evidence="1">The sequence shown here is derived from an EMBL/GenBank/DDBJ whole genome shotgun (WGS) entry which is preliminary data.</text>
</comment>
<evidence type="ECO:0000313" key="1">
    <source>
        <dbReference type="EMBL" id="KAF5597246.1"/>
    </source>
</evidence>
<keyword evidence="2" id="KW-1185">Reference proteome</keyword>
<evidence type="ECO:0000313" key="2">
    <source>
        <dbReference type="Proteomes" id="UP000546213"/>
    </source>
</evidence>
<dbReference type="EMBL" id="JAAOAS010000077">
    <property type="protein sequence ID" value="KAF5597246.1"/>
    <property type="molecule type" value="Genomic_DNA"/>
</dbReference>